<accession>A0ABM8S7D3</accession>
<name>A0ABM8S7D3_9XANT</name>
<keyword evidence="3" id="KW-1185">Reference proteome</keyword>
<sequence length="120" mass="13044">MAHNLQKEPVPFQAVIAVEDAHCTLLVRWATWESGRLTQHRPEQQAVTRRRTHPIQPDDDSQRDCGACSDAGMRDIGKVPARPSTNKAAQCAALFVFHADISIAGGDQPSICSSSLPLVS</sequence>
<dbReference type="Proteomes" id="UP000835287">
    <property type="component" value="Chromosome"/>
</dbReference>
<evidence type="ECO:0000313" key="3">
    <source>
        <dbReference type="Proteomes" id="UP000835287"/>
    </source>
</evidence>
<evidence type="ECO:0000313" key="2">
    <source>
        <dbReference type="EMBL" id="CAE6793318.1"/>
    </source>
</evidence>
<reference evidence="2 3" key="1">
    <citation type="submission" date="2021-02" db="EMBL/GenBank/DDBJ databases">
        <authorList>
            <person name="Pothier F. J."/>
        </authorList>
    </citation>
    <scope>NUCLEOTIDE SEQUENCE [LARGE SCALE GENOMIC DNA]</scope>
    <source>
        <strain evidence="2 3">301</strain>
    </source>
</reference>
<dbReference type="EMBL" id="HG992338">
    <property type="protein sequence ID" value="CAE6793318.1"/>
    <property type="molecule type" value="Genomic_DNA"/>
</dbReference>
<proteinExistence type="predicted"/>
<gene>
    <name evidence="2" type="ORF">XAC301_26950</name>
</gene>
<dbReference type="EMBL" id="HG992338">
    <property type="protein sequence ID" value="CAE6793306.1"/>
    <property type="molecule type" value="Genomic_DNA"/>
</dbReference>
<evidence type="ECO:0000256" key="1">
    <source>
        <dbReference type="SAM" id="MobiDB-lite"/>
    </source>
</evidence>
<protein>
    <submittedName>
        <fullName evidence="2">Uncharacterized protein</fullName>
    </submittedName>
</protein>
<feature type="region of interest" description="Disordered" evidence="1">
    <location>
        <begin position="38"/>
        <end position="67"/>
    </location>
</feature>
<organism evidence="2 3">
    <name type="scientific">Xanthomonas arboricola pv. corylina</name>
    <dbReference type="NCBI Taxonomy" id="487821"/>
    <lineage>
        <taxon>Bacteria</taxon>
        <taxon>Pseudomonadati</taxon>
        <taxon>Pseudomonadota</taxon>
        <taxon>Gammaproteobacteria</taxon>
        <taxon>Lysobacterales</taxon>
        <taxon>Lysobacteraceae</taxon>
        <taxon>Xanthomonas</taxon>
    </lineage>
</organism>